<evidence type="ECO:0000313" key="16">
    <source>
        <dbReference type="Proteomes" id="UP001306508"/>
    </source>
</evidence>
<feature type="region of interest" description="Disordered" evidence="11">
    <location>
        <begin position="198"/>
        <end position="241"/>
    </location>
</feature>
<dbReference type="Proteomes" id="UP001306508">
    <property type="component" value="Unassembled WGS sequence"/>
</dbReference>
<feature type="domain" description="CASP C-terminal" evidence="13">
    <location>
        <begin position="428"/>
        <end position="667"/>
    </location>
</feature>
<keyword evidence="16" id="KW-1185">Reference proteome</keyword>
<keyword evidence="7" id="KW-0333">Golgi apparatus</keyword>
<dbReference type="AlphaFoldDB" id="A0AAN7WGL8"/>
<feature type="coiled-coil region" evidence="10">
    <location>
        <begin position="243"/>
        <end position="277"/>
    </location>
</feature>
<evidence type="ECO:0000256" key="11">
    <source>
        <dbReference type="SAM" id="MobiDB-lite"/>
    </source>
</evidence>
<keyword evidence="5 12" id="KW-0812">Transmembrane</keyword>
<keyword evidence="8 10" id="KW-0175">Coiled coil</keyword>
<dbReference type="Pfam" id="PF25398">
    <property type="entry name" value="CUX1_N"/>
    <property type="match status" value="1"/>
</dbReference>
<evidence type="ECO:0000256" key="4">
    <source>
        <dbReference type="ARBA" id="ARBA00022448"/>
    </source>
</evidence>
<evidence type="ECO:0000256" key="5">
    <source>
        <dbReference type="ARBA" id="ARBA00022692"/>
    </source>
</evidence>
<comment type="caution">
    <text evidence="15">The sequence shown here is derived from an EMBL/GenBank/DDBJ whole genome shotgun (WGS) entry which is preliminary data.</text>
</comment>
<dbReference type="EMBL" id="JAWIZZ010000047">
    <property type="protein sequence ID" value="KAK5779588.1"/>
    <property type="molecule type" value="Genomic_DNA"/>
</dbReference>
<evidence type="ECO:0000256" key="10">
    <source>
        <dbReference type="SAM" id="Coils"/>
    </source>
</evidence>
<dbReference type="PANTHER" id="PTHR14043:SF2">
    <property type="entry name" value="HOMEOBOX PROTEIN CUT"/>
    <property type="match status" value="1"/>
</dbReference>
<feature type="coiled-coil region" evidence="10">
    <location>
        <begin position="404"/>
        <end position="459"/>
    </location>
</feature>
<accession>A0AAN7WGL8</accession>
<reference evidence="16" key="1">
    <citation type="submission" date="2023-07" db="EMBL/GenBank/DDBJ databases">
        <title>A draft genome of Kazachstania heterogenica Y-27499.</title>
        <authorList>
            <person name="Donic C."/>
            <person name="Kralova J.S."/>
            <person name="Fidel L."/>
            <person name="Ben-Dor S."/>
            <person name="Jung S."/>
        </authorList>
    </citation>
    <scope>NUCLEOTIDE SEQUENCE [LARGE SCALE GENOMIC DNA]</scope>
    <source>
        <strain evidence="16">Y27499</strain>
    </source>
</reference>
<comment type="similarity">
    <text evidence="2">Belongs to the CASP family.</text>
</comment>
<keyword evidence="6 12" id="KW-1133">Transmembrane helix</keyword>
<dbReference type="InterPro" id="IPR012955">
    <property type="entry name" value="CASP_C"/>
</dbReference>
<keyword evidence="9 12" id="KW-0472">Membrane</keyword>
<feature type="compositionally biased region" description="Basic and acidic residues" evidence="11">
    <location>
        <begin position="216"/>
        <end position="240"/>
    </location>
</feature>
<organism evidence="15 16">
    <name type="scientific">Arxiozyma heterogenica</name>
    <dbReference type="NCBI Taxonomy" id="278026"/>
    <lineage>
        <taxon>Eukaryota</taxon>
        <taxon>Fungi</taxon>
        <taxon>Dikarya</taxon>
        <taxon>Ascomycota</taxon>
        <taxon>Saccharomycotina</taxon>
        <taxon>Saccharomycetes</taxon>
        <taxon>Saccharomycetales</taxon>
        <taxon>Saccharomycetaceae</taxon>
        <taxon>Arxiozyma</taxon>
    </lineage>
</organism>
<name>A0AAN7WGL8_9SACH</name>
<feature type="transmembrane region" description="Helical" evidence="12">
    <location>
        <begin position="644"/>
        <end position="665"/>
    </location>
</feature>
<feature type="compositionally biased region" description="Basic and acidic residues" evidence="11">
    <location>
        <begin position="198"/>
        <end position="207"/>
    </location>
</feature>
<evidence type="ECO:0000256" key="1">
    <source>
        <dbReference type="ARBA" id="ARBA00004409"/>
    </source>
</evidence>
<dbReference type="GO" id="GO:0000139">
    <property type="term" value="C:Golgi membrane"/>
    <property type="evidence" value="ECO:0007669"/>
    <property type="project" value="UniProtKB-SubCell"/>
</dbReference>
<dbReference type="GO" id="GO:0006891">
    <property type="term" value="P:intra-Golgi vesicle-mediated transport"/>
    <property type="evidence" value="ECO:0007669"/>
    <property type="project" value="InterPro"/>
</dbReference>
<evidence type="ECO:0000256" key="7">
    <source>
        <dbReference type="ARBA" id="ARBA00023034"/>
    </source>
</evidence>
<feature type="coiled-coil region" evidence="10">
    <location>
        <begin position="521"/>
        <end position="562"/>
    </location>
</feature>
<feature type="coiled-coil region" evidence="10">
    <location>
        <begin position="316"/>
        <end position="343"/>
    </location>
</feature>
<evidence type="ECO:0000259" key="13">
    <source>
        <dbReference type="Pfam" id="PF08172"/>
    </source>
</evidence>
<gene>
    <name evidence="15" type="ORF">RI543_003480</name>
</gene>
<sequence>MNTSIYEHALSVWSNADFNTLQKNLDNNILEIKDRETSSLASRKNLATETKQFKKLDPGEKLAQINKIIKHYQQEIDSLTQRSRAAEKFLFNIYAKLSEAPDPIPLLQNSIAELSKMNDSNKLREHIDDLEEKLNQYSDYDALKKQLLDFEQNSEVTLSKRLIVKEDELNSVWKEKQRHWEDREKDLQNQIERLQESNKSLEAKISKQTDMSGSNEIRDENKNDRSESTTEEKNQTKIDSSEFNLLAQELETTQTRVLQLEKRNEELSGTLKRVESETANGSVLHSKNVKINHLETENALLTASLEKERTLHSKKIAKIKDKLQKLETVVSTYKSELDTTSRKLQTYADYDEIKNELYALKRIEFGTSSDIEDSNVNDNNNDIDSINHDKAKTNNVGNTLLAANKKLQSSLSELRVSYNDTKEQNIKLDNKVRELTRKLKEMEEQNIKLEADLEKIDIVEPKFNDTASIISGISRQINNRATFNGKWSPTSSIIGIPEESKSEVVPSGNINNILPIITKQRDRFRTKNTELEKQLRQYNHEKTNLKNEIMKLKSDNTKLYERVRYLSSYAATHNNRGSSDPVLKKSQNIDTEAQYSNTYEESLHPLASFRKKELDYYRRERLSMLEKLFISFANIILQNKTTRMIFMFYCIGLHGLVFMMSMYVINISGYLTPEVGIVHSATTSVNTHNAAINVGKGSI</sequence>
<comment type="subcellular location">
    <subcellularLocation>
        <location evidence="1">Golgi apparatus membrane</location>
        <topology evidence="1">Single-pass type IV membrane protein</topology>
    </subcellularLocation>
</comment>
<keyword evidence="4" id="KW-0813">Transport</keyword>
<protein>
    <recommendedName>
        <fullName evidence="3">Protein CASP</fullName>
    </recommendedName>
</protein>
<proteinExistence type="inferred from homology"/>
<evidence type="ECO:0000259" key="14">
    <source>
        <dbReference type="Pfam" id="PF25398"/>
    </source>
</evidence>
<evidence type="ECO:0000256" key="12">
    <source>
        <dbReference type="SAM" id="Phobius"/>
    </source>
</evidence>
<dbReference type="PANTHER" id="PTHR14043">
    <property type="entry name" value="CCAAT DISPLACEMENT PROTEIN-RELATED"/>
    <property type="match status" value="1"/>
</dbReference>
<evidence type="ECO:0000256" key="6">
    <source>
        <dbReference type="ARBA" id="ARBA00022989"/>
    </source>
</evidence>
<evidence type="ECO:0000313" key="15">
    <source>
        <dbReference type="EMBL" id="KAK5779588.1"/>
    </source>
</evidence>
<evidence type="ECO:0000256" key="3">
    <source>
        <dbReference type="ARBA" id="ARBA00018691"/>
    </source>
</evidence>
<evidence type="ECO:0000256" key="2">
    <source>
        <dbReference type="ARBA" id="ARBA00006415"/>
    </source>
</evidence>
<dbReference type="Pfam" id="PF08172">
    <property type="entry name" value="CASP_C"/>
    <property type="match status" value="1"/>
</dbReference>
<evidence type="ECO:0000256" key="8">
    <source>
        <dbReference type="ARBA" id="ARBA00023054"/>
    </source>
</evidence>
<dbReference type="InterPro" id="IPR057476">
    <property type="entry name" value="Cux_N"/>
</dbReference>
<evidence type="ECO:0000256" key="9">
    <source>
        <dbReference type="ARBA" id="ARBA00023136"/>
    </source>
</evidence>
<feature type="domain" description="Cux N-terminal" evidence="14">
    <location>
        <begin position="4"/>
        <end position="113"/>
    </location>
</feature>